<keyword evidence="2 5" id="KW-0808">Transferase</keyword>
<sequence>MSSFMISRRRCTTITAVIASLVVVAVVYGTHAPILDAPLPPHSDPPPPEPPSQPDDPSLLTAVDQLFRRQSTTLEEAVARYTLRNGRSPPPSYDRWFQFAREGKCLIDDYDQLYDDFEPFHQLAKLDSSYFKRMVEKGIQIGTGKEYLGIRTFKMRNHQFEQTDPWPEDPGYVADWMATIRSISDWLPDMDLPISMRDECRVQVNVHDGRAAKDMLKPQDKLPFTNRPHPTYTYYAEEGHCLYPNQAKGFVDYANNYTAFLLYSTSQEFTTDLYPLLSQGKIHPCFSDISFPSTYYYKRSRSSPKFGRPDDVSWEDKKPVLYWRGSVAGGMIHGENYRAFPRFRLIDLSRAHPGTMNVALTRWNTWCDGDCDQGAIEREYEFDLAGSPQEELYKYKYAMDLDGHGWSGRFHGLLASGSLVFKSTVFTEYFSQWLRPYEHYIPVRPDLTDLPDKLEWARTHDEEARRIQQAGKEFVERVITDRQNDCYFGLVLLEWAGLQGMSGKKGWW</sequence>
<dbReference type="GO" id="GO:0016740">
    <property type="term" value="F:transferase activity"/>
    <property type="evidence" value="ECO:0007669"/>
    <property type="project" value="UniProtKB-KW"/>
</dbReference>
<evidence type="ECO:0000259" key="4">
    <source>
        <dbReference type="SMART" id="SM00672"/>
    </source>
</evidence>
<feature type="domain" description="Glycosyl transferase CAP10" evidence="4">
    <location>
        <begin position="269"/>
        <end position="495"/>
    </location>
</feature>
<name>A0AAD7FDI1_9AGAR</name>
<dbReference type="InterPro" id="IPR051091">
    <property type="entry name" value="O-Glucosyltr/Glycosyltrsf_90"/>
</dbReference>
<dbReference type="Proteomes" id="UP001221142">
    <property type="component" value="Unassembled WGS sequence"/>
</dbReference>
<evidence type="ECO:0000256" key="3">
    <source>
        <dbReference type="SAM" id="MobiDB-lite"/>
    </source>
</evidence>
<feature type="compositionally biased region" description="Pro residues" evidence="3">
    <location>
        <begin position="38"/>
        <end position="54"/>
    </location>
</feature>
<comment type="similarity">
    <text evidence="1">Belongs to the glycosyltransferase 90 family.</text>
</comment>
<evidence type="ECO:0000256" key="2">
    <source>
        <dbReference type="ARBA" id="ARBA00022679"/>
    </source>
</evidence>
<dbReference type="Pfam" id="PF05686">
    <property type="entry name" value="Glyco_transf_90"/>
    <property type="match status" value="1"/>
</dbReference>
<proteinExistence type="inferred from homology"/>
<comment type="caution">
    <text evidence="5">The sequence shown here is derived from an EMBL/GenBank/DDBJ whole genome shotgun (WGS) entry which is preliminary data.</text>
</comment>
<dbReference type="InterPro" id="IPR006598">
    <property type="entry name" value="CAP10"/>
</dbReference>
<feature type="region of interest" description="Disordered" evidence="3">
    <location>
        <begin position="37"/>
        <end position="57"/>
    </location>
</feature>
<keyword evidence="6" id="KW-1185">Reference proteome</keyword>
<gene>
    <name evidence="5" type="ORF">FB45DRAFT_933985</name>
</gene>
<dbReference type="PANTHER" id="PTHR12203:SF35">
    <property type="entry name" value="PROTEIN O-GLUCOSYLTRANSFERASE 1"/>
    <property type="match status" value="1"/>
</dbReference>
<reference evidence="5" key="1">
    <citation type="submission" date="2023-03" db="EMBL/GenBank/DDBJ databases">
        <title>Massive genome expansion in bonnet fungi (Mycena s.s.) driven by repeated elements and novel gene families across ecological guilds.</title>
        <authorList>
            <consortium name="Lawrence Berkeley National Laboratory"/>
            <person name="Harder C.B."/>
            <person name="Miyauchi S."/>
            <person name="Viragh M."/>
            <person name="Kuo A."/>
            <person name="Thoen E."/>
            <person name="Andreopoulos B."/>
            <person name="Lu D."/>
            <person name="Skrede I."/>
            <person name="Drula E."/>
            <person name="Henrissat B."/>
            <person name="Morin E."/>
            <person name="Kohler A."/>
            <person name="Barry K."/>
            <person name="LaButti K."/>
            <person name="Morin E."/>
            <person name="Salamov A."/>
            <person name="Lipzen A."/>
            <person name="Mereny Z."/>
            <person name="Hegedus B."/>
            <person name="Baldrian P."/>
            <person name="Stursova M."/>
            <person name="Weitz H."/>
            <person name="Taylor A."/>
            <person name="Grigoriev I.V."/>
            <person name="Nagy L.G."/>
            <person name="Martin F."/>
            <person name="Kauserud H."/>
        </authorList>
    </citation>
    <scope>NUCLEOTIDE SEQUENCE</scope>
    <source>
        <strain evidence="5">9284</strain>
    </source>
</reference>
<dbReference type="SMART" id="SM00672">
    <property type="entry name" value="CAP10"/>
    <property type="match status" value="1"/>
</dbReference>
<evidence type="ECO:0000256" key="1">
    <source>
        <dbReference type="ARBA" id="ARBA00010118"/>
    </source>
</evidence>
<organism evidence="5 6">
    <name type="scientific">Roridomyces roridus</name>
    <dbReference type="NCBI Taxonomy" id="1738132"/>
    <lineage>
        <taxon>Eukaryota</taxon>
        <taxon>Fungi</taxon>
        <taxon>Dikarya</taxon>
        <taxon>Basidiomycota</taxon>
        <taxon>Agaricomycotina</taxon>
        <taxon>Agaricomycetes</taxon>
        <taxon>Agaricomycetidae</taxon>
        <taxon>Agaricales</taxon>
        <taxon>Marasmiineae</taxon>
        <taxon>Mycenaceae</taxon>
        <taxon>Roridomyces</taxon>
    </lineage>
</organism>
<dbReference type="EMBL" id="JARKIF010000021">
    <property type="protein sequence ID" value="KAJ7617352.1"/>
    <property type="molecule type" value="Genomic_DNA"/>
</dbReference>
<accession>A0AAD7FDI1</accession>
<dbReference type="AlphaFoldDB" id="A0AAD7FDI1"/>
<evidence type="ECO:0000313" key="6">
    <source>
        <dbReference type="Proteomes" id="UP001221142"/>
    </source>
</evidence>
<evidence type="ECO:0000313" key="5">
    <source>
        <dbReference type="EMBL" id="KAJ7617352.1"/>
    </source>
</evidence>
<protein>
    <submittedName>
        <fullName evidence="5">Glycosyl transferase family 90-domain-containing protein</fullName>
    </submittedName>
</protein>
<dbReference type="PANTHER" id="PTHR12203">
    <property type="entry name" value="KDEL LYS-ASP-GLU-LEU CONTAINING - RELATED"/>
    <property type="match status" value="1"/>
</dbReference>